<proteinExistence type="predicted"/>
<keyword evidence="1" id="KW-0862">Zinc</keyword>
<dbReference type="InterPro" id="IPR013087">
    <property type="entry name" value="Znf_C2H2_type"/>
</dbReference>
<accession>A0AAD5XTA3</accession>
<feature type="region of interest" description="Disordered" evidence="2">
    <location>
        <begin position="114"/>
        <end position="135"/>
    </location>
</feature>
<sequence>MKTTSCRWLNCNHPPFETELDCYNHIKLQHTKSGPQSCRWIIEKNSNINPQSSIHNPQDALSLCDIDSKHRGHFVEHIVSHFSFNLRPLNCSHCGETFRNRQDFKRHEKLNHPNETVRPSFESYESEKSEQNNTQKFDTQKKLNSFPISNYLEVSSHHKIRRNSMIDFNTNQQNYVLKSQTVDFQPLPYSAVGLTPSFFKRYCTVLMDHQLVLPANMLSIIENVNKQGGRIPPFIETELIVELINSHQISLSGLTFVYSEAGKFLLADTLIKKFNEKSQKIWEDFKLIEKSQTSKLFSQKKKSARHYLKSTLVSLLQLFWKTWKLEVTNEDDGQLVERTASVFSKSSNESYSVGLQVTINHQVDFISLSNRKSMFYNSLNYFKEEVESKLEIKSSDGVEKIIISTRIVDFPGPKFIIWFKFGTISNETSQDNGSRNGPLTLLGFLL</sequence>
<name>A0AAD5XTA3_9FUNG</name>
<evidence type="ECO:0000256" key="2">
    <source>
        <dbReference type="SAM" id="MobiDB-lite"/>
    </source>
</evidence>
<reference evidence="4" key="1">
    <citation type="submission" date="2020-05" db="EMBL/GenBank/DDBJ databases">
        <title>Phylogenomic resolution of chytrid fungi.</title>
        <authorList>
            <person name="Stajich J.E."/>
            <person name="Amses K."/>
            <person name="Simmons R."/>
            <person name="Seto K."/>
            <person name="Myers J."/>
            <person name="Bonds A."/>
            <person name="Quandt C.A."/>
            <person name="Barry K."/>
            <person name="Liu P."/>
            <person name="Grigoriev I."/>
            <person name="Longcore J.E."/>
            <person name="James T.Y."/>
        </authorList>
    </citation>
    <scope>NUCLEOTIDE SEQUENCE</scope>
    <source>
        <strain evidence="4">JEL0476</strain>
    </source>
</reference>
<dbReference type="Gene3D" id="3.30.160.60">
    <property type="entry name" value="Classic Zinc Finger"/>
    <property type="match status" value="1"/>
</dbReference>
<dbReference type="PROSITE" id="PS50157">
    <property type="entry name" value="ZINC_FINGER_C2H2_2"/>
    <property type="match status" value="1"/>
</dbReference>
<keyword evidence="5" id="KW-1185">Reference proteome</keyword>
<dbReference type="AlphaFoldDB" id="A0AAD5XTA3"/>
<evidence type="ECO:0000256" key="1">
    <source>
        <dbReference type="PROSITE-ProRule" id="PRU00042"/>
    </source>
</evidence>
<dbReference type="GO" id="GO:0008270">
    <property type="term" value="F:zinc ion binding"/>
    <property type="evidence" value="ECO:0007669"/>
    <property type="project" value="UniProtKB-KW"/>
</dbReference>
<comment type="caution">
    <text evidence="4">The sequence shown here is derived from an EMBL/GenBank/DDBJ whole genome shotgun (WGS) entry which is preliminary data.</text>
</comment>
<keyword evidence="1" id="KW-0479">Metal-binding</keyword>
<evidence type="ECO:0000259" key="3">
    <source>
        <dbReference type="PROSITE" id="PS50157"/>
    </source>
</evidence>
<dbReference type="SMART" id="SM00355">
    <property type="entry name" value="ZnF_C2H2"/>
    <property type="match status" value="3"/>
</dbReference>
<gene>
    <name evidence="4" type="ORF">HK099_008053</name>
</gene>
<evidence type="ECO:0000313" key="5">
    <source>
        <dbReference type="Proteomes" id="UP001211065"/>
    </source>
</evidence>
<dbReference type="Proteomes" id="UP001211065">
    <property type="component" value="Unassembled WGS sequence"/>
</dbReference>
<feature type="domain" description="C2H2-type" evidence="3">
    <location>
        <begin position="89"/>
        <end position="117"/>
    </location>
</feature>
<organism evidence="4 5">
    <name type="scientific">Clydaea vesicula</name>
    <dbReference type="NCBI Taxonomy" id="447962"/>
    <lineage>
        <taxon>Eukaryota</taxon>
        <taxon>Fungi</taxon>
        <taxon>Fungi incertae sedis</taxon>
        <taxon>Chytridiomycota</taxon>
        <taxon>Chytridiomycota incertae sedis</taxon>
        <taxon>Chytridiomycetes</taxon>
        <taxon>Lobulomycetales</taxon>
        <taxon>Lobulomycetaceae</taxon>
        <taxon>Clydaea</taxon>
    </lineage>
</organism>
<evidence type="ECO:0000313" key="4">
    <source>
        <dbReference type="EMBL" id="KAJ3211263.1"/>
    </source>
</evidence>
<protein>
    <recommendedName>
        <fullName evidence="3">C2H2-type domain-containing protein</fullName>
    </recommendedName>
</protein>
<keyword evidence="1" id="KW-0863">Zinc-finger</keyword>
<dbReference type="PROSITE" id="PS00028">
    <property type="entry name" value="ZINC_FINGER_C2H2_1"/>
    <property type="match status" value="1"/>
</dbReference>
<dbReference type="EMBL" id="JADGJW010000845">
    <property type="protein sequence ID" value="KAJ3211263.1"/>
    <property type="molecule type" value="Genomic_DNA"/>
</dbReference>